<accession>A0ABP0RJK9</accession>
<name>A0ABP0RJK9_9DINO</name>
<organism evidence="2 3">
    <name type="scientific">Durusdinium trenchii</name>
    <dbReference type="NCBI Taxonomy" id="1381693"/>
    <lineage>
        <taxon>Eukaryota</taxon>
        <taxon>Sar</taxon>
        <taxon>Alveolata</taxon>
        <taxon>Dinophyceae</taxon>
        <taxon>Suessiales</taxon>
        <taxon>Symbiodiniaceae</taxon>
        <taxon>Durusdinium</taxon>
    </lineage>
</organism>
<keyword evidence="1" id="KW-0472">Membrane</keyword>
<protein>
    <submittedName>
        <fullName evidence="2">Rhamnose biosynthetic enzyme 1</fullName>
    </submittedName>
</protein>
<proteinExistence type="predicted"/>
<dbReference type="EMBL" id="CAXAMM010041696">
    <property type="protein sequence ID" value="CAK9100785.1"/>
    <property type="molecule type" value="Genomic_DNA"/>
</dbReference>
<sequence length="281" mass="32471">MPQMDARTTAWESDWFHALSAMDDLQEYCKQWSGQRCWHCLDLFSRSRNFERQFEKNGFTATSYDVLNNPLQDITTRAGFLVLLNLGLQLMDDALMACAPPCSLFVGISSSVHMRSEFRLLGDTSRRCVRLSNLILSNFVVFLMLMKTFRPRLFVMVEQPASSWLFKQANFKEIIRTCNLRKTLTNMGLFGADLLKPTHLYSNMTGLNSVERRATKSAKAKFNARIKRKNERLIQAGKQPKEYYKKTEDGRFHGGRHLSSSAVYPHPFIVAVYKSWQKLVE</sequence>
<evidence type="ECO:0000313" key="2">
    <source>
        <dbReference type="EMBL" id="CAK9100785.1"/>
    </source>
</evidence>
<evidence type="ECO:0000313" key="3">
    <source>
        <dbReference type="Proteomes" id="UP001642464"/>
    </source>
</evidence>
<keyword evidence="1" id="KW-1133">Transmembrane helix</keyword>
<reference evidence="2 3" key="1">
    <citation type="submission" date="2024-02" db="EMBL/GenBank/DDBJ databases">
        <authorList>
            <person name="Chen Y."/>
            <person name="Shah S."/>
            <person name="Dougan E. K."/>
            <person name="Thang M."/>
            <person name="Chan C."/>
        </authorList>
    </citation>
    <scope>NUCLEOTIDE SEQUENCE [LARGE SCALE GENOMIC DNA]</scope>
</reference>
<dbReference type="Proteomes" id="UP001642464">
    <property type="component" value="Unassembled WGS sequence"/>
</dbReference>
<feature type="transmembrane region" description="Helical" evidence="1">
    <location>
        <begin position="128"/>
        <end position="146"/>
    </location>
</feature>
<keyword evidence="1" id="KW-0812">Transmembrane</keyword>
<comment type="caution">
    <text evidence="2">The sequence shown here is derived from an EMBL/GenBank/DDBJ whole genome shotgun (WGS) entry which is preliminary data.</text>
</comment>
<keyword evidence="3" id="KW-1185">Reference proteome</keyword>
<gene>
    <name evidence="2" type="ORF">SCF082_LOCUS47149</name>
</gene>
<evidence type="ECO:0000256" key="1">
    <source>
        <dbReference type="SAM" id="Phobius"/>
    </source>
</evidence>